<keyword evidence="2" id="KW-1185">Reference proteome</keyword>
<feature type="non-terminal residue" evidence="1">
    <location>
        <position position="96"/>
    </location>
</feature>
<comment type="caution">
    <text evidence="1">The sequence shown here is derived from an EMBL/GenBank/DDBJ whole genome shotgun (WGS) entry which is preliminary data.</text>
</comment>
<gene>
    <name evidence="1" type="ORF">ACOLOM_LOCUS13058</name>
</gene>
<evidence type="ECO:0000313" key="2">
    <source>
        <dbReference type="Proteomes" id="UP000789525"/>
    </source>
</evidence>
<proteinExistence type="predicted"/>
<dbReference type="EMBL" id="CAJVPT010057104">
    <property type="protein sequence ID" value="CAG8757912.1"/>
    <property type="molecule type" value="Genomic_DNA"/>
</dbReference>
<reference evidence="1" key="1">
    <citation type="submission" date="2021-06" db="EMBL/GenBank/DDBJ databases">
        <authorList>
            <person name="Kallberg Y."/>
            <person name="Tangrot J."/>
            <person name="Rosling A."/>
        </authorList>
    </citation>
    <scope>NUCLEOTIDE SEQUENCE</scope>
    <source>
        <strain evidence="1">CL356</strain>
    </source>
</reference>
<name>A0ACA9QS51_9GLOM</name>
<organism evidence="1 2">
    <name type="scientific">Acaulospora colombiana</name>
    <dbReference type="NCBI Taxonomy" id="27376"/>
    <lineage>
        <taxon>Eukaryota</taxon>
        <taxon>Fungi</taxon>
        <taxon>Fungi incertae sedis</taxon>
        <taxon>Mucoromycota</taxon>
        <taxon>Glomeromycotina</taxon>
        <taxon>Glomeromycetes</taxon>
        <taxon>Diversisporales</taxon>
        <taxon>Acaulosporaceae</taxon>
        <taxon>Acaulospora</taxon>
    </lineage>
</organism>
<protein>
    <submittedName>
        <fullName evidence="1">16252_t:CDS:1</fullName>
    </submittedName>
</protein>
<evidence type="ECO:0000313" key="1">
    <source>
        <dbReference type="EMBL" id="CAG8757912.1"/>
    </source>
</evidence>
<dbReference type="Proteomes" id="UP000789525">
    <property type="component" value="Unassembled WGS sequence"/>
</dbReference>
<accession>A0ACA9QS51</accession>
<sequence length="96" mass="10517">DLAQNYTDVVLLTEIIPLYSPIRDSICFKDPSGGYCVTDDFIAAQKYGLNQSSLNPLSNIPASVICTNCNKAIVNTFLNYENNHNGVLDPFLSTAQ</sequence>
<feature type="non-terminal residue" evidence="1">
    <location>
        <position position="1"/>
    </location>
</feature>